<dbReference type="Pfam" id="PF16157">
    <property type="entry name" value="DUF4865"/>
    <property type="match status" value="1"/>
</dbReference>
<dbReference type="EMBL" id="CP016793">
    <property type="protein sequence ID" value="ANZ43025.1"/>
    <property type="molecule type" value="Genomic_DNA"/>
</dbReference>
<evidence type="ECO:0008006" key="3">
    <source>
        <dbReference type="Google" id="ProtNLM"/>
    </source>
</evidence>
<dbReference type="STRING" id="1586287.BBK82_25775"/>
<evidence type="ECO:0000313" key="1">
    <source>
        <dbReference type="EMBL" id="ANZ43025.1"/>
    </source>
</evidence>
<accession>A0A1B2HZA6</accession>
<name>A0A1B2HZA6_9PSEU</name>
<dbReference type="RefSeq" id="WP_065921347.1">
    <property type="nucleotide sequence ID" value="NZ_CP016793.1"/>
</dbReference>
<dbReference type="AlphaFoldDB" id="A0A1B2HZA6"/>
<sequence length="175" mass="19913">MIAMQYEITLPADYDMEIIRERVRTRGHALDDFEGLGFKAYLTRNTQYAPFYVWNTTEGMANFLYRGGGFQNIIRDFGRPTVMHWPGTAFTRGDAKEAKYATRTITRLAPEANPIDALSDMKLNKTPGLHSAAVGVDPRTWEVVRFELWEEHPGEEGVYEVLHLSAPELDRIGTS</sequence>
<keyword evidence="2" id="KW-1185">Reference proteome</keyword>
<proteinExistence type="predicted"/>
<evidence type="ECO:0000313" key="2">
    <source>
        <dbReference type="Proteomes" id="UP000093053"/>
    </source>
</evidence>
<reference evidence="1 2" key="1">
    <citation type="submission" date="2016-07" db="EMBL/GenBank/DDBJ databases">
        <title>Complete genome sequence of the Lentzea guizhouensis DHS C013.</title>
        <authorList>
            <person name="Cao C."/>
        </authorList>
    </citation>
    <scope>NUCLEOTIDE SEQUENCE [LARGE SCALE GENOMIC DNA]</scope>
    <source>
        <strain evidence="1 2">DHS C013</strain>
    </source>
</reference>
<organism evidence="1 2">
    <name type="scientific">Lentzea guizhouensis</name>
    <dbReference type="NCBI Taxonomy" id="1586287"/>
    <lineage>
        <taxon>Bacteria</taxon>
        <taxon>Bacillati</taxon>
        <taxon>Actinomycetota</taxon>
        <taxon>Actinomycetes</taxon>
        <taxon>Pseudonocardiales</taxon>
        <taxon>Pseudonocardiaceae</taxon>
        <taxon>Lentzea</taxon>
    </lineage>
</organism>
<dbReference type="KEGG" id="led:BBK82_25775"/>
<gene>
    <name evidence="1" type="ORF">BBK82_25775</name>
</gene>
<dbReference type="InterPro" id="IPR032349">
    <property type="entry name" value="DUF4865"/>
</dbReference>
<dbReference type="Proteomes" id="UP000093053">
    <property type="component" value="Chromosome"/>
</dbReference>
<dbReference type="OrthoDB" id="2065010at2"/>
<protein>
    <recommendedName>
        <fullName evidence="3">DUF4865 domain-containing protein</fullName>
    </recommendedName>
</protein>